<dbReference type="InterPro" id="IPR029061">
    <property type="entry name" value="THDP-binding"/>
</dbReference>
<sequence length="318" mass="34656">MFTLDRDRQDKQEMRMSVVGALQEAIQENANVVALEADLGGASGWTNIQKTHPDNFINVGIAEANMIGIAAGLSVTGFVPFVHTFGPFATRRVFDQIFLSGAYAFNTLNIYGSDPGFCAGPNGGTHTTWEDVALMRTIPDAVICDAADDVQMDWIIKEFAKMEGIHYIRGNRKGVRNLYAKGSTFRLGKANLLREGEDVLLISAGQLVSDALDAANELASQDIDVEVLDMFTIKPLDVEAILKHSKDKKHIVVLENHSITGGLGSAVAEVIAEHALQIPLMRMGCKEAFGQVGSQEYLQKEFGLTKDDVVKTIQNLTI</sequence>
<dbReference type="Pfam" id="PF02779">
    <property type="entry name" value="Transket_pyr"/>
    <property type="match status" value="1"/>
</dbReference>
<dbReference type="FunFam" id="3.40.50.970:FF:000129">
    <property type="entry name" value="Transketolase"/>
    <property type="match status" value="1"/>
</dbReference>
<dbReference type="SUPFAM" id="SSF52518">
    <property type="entry name" value="Thiamin diphosphate-binding fold (THDP-binding)"/>
    <property type="match status" value="1"/>
</dbReference>
<dbReference type="InterPro" id="IPR005475">
    <property type="entry name" value="Transketolase-like_Pyr-bd"/>
</dbReference>
<dbReference type="InterPro" id="IPR033248">
    <property type="entry name" value="Transketolase_C"/>
</dbReference>
<dbReference type="EMBL" id="SODD01000057">
    <property type="protein sequence ID" value="TDW10204.1"/>
    <property type="molecule type" value="Genomic_DNA"/>
</dbReference>
<reference evidence="5 6" key="1">
    <citation type="submission" date="2019-03" db="EMBL/GenBank/DDBJ databases">
        <title>Genomic Encyclopedia of Type Strains, Phase IV (KMG-IV): sequencing the most valuable type-strain genomes for metagenomic binning, comparative biology and taxonomic classification.</title>
        <authorList>
            <person name="Goeker M."/>
        </authorList>
    </citation>
    <scope>NUCLEOTIDE SEQUENCE [LARGE SCALE GENOMIC DNA]</scope>
    <source>
        <strain evidence="5 6">DSM 28867</strain>
    </source>
</reference>
<dbReference type="InterPro" id="IPR009014">
    <property type="entry name" value="Transketo_C/PFOR_II"/>
</dbReference>
<dbReference type="Gene3D" id="3.40.50.970">
    <property type="match status" value="1"/>
</dbReference>
<evidence type="ECO:0000256" key="1">
    <source>
        <dbReference type="ARBA" id="ARBA00001964"/>
    </source>
</evidence>
<feature type="domain" description="Transketolase-like pyrimidine-binding" evidence="4">
    <location>
        <begin position="12"/>
        <end position="177"/>
    </location>
</feature>
<accession>A0A4R7ZAB9</accession>
<name>A0A4R7ZAB9_9FIRM</name>
<dbReference type="PANTHER" id="PTHR43825:SF1">
    <property type="entry name" value="TRANSKETOLASE-LIKE PYRIMIDINE-BINDING DOMAIN-CONTAINING PROTEIN"/>
    <property type="match status" value="1"/>
</dbReference>
<keyword evidence="6" id="KW-1185">Reference proteome</keyword>
<dbReference type="SUPFAM" id="SSF52922">
    <property type="entry name" value="TK C-terminal domain-like"/>
    <property type="match status" value="1"/>
</dbReference>
<protein>
    <submittedName>
        <fullName evidence="5">Transketolase</fullName>
    </submittedName>
</protein>
<evidence type="ECO:0000313" key="6">
    <source>
        <dbReference type="Proteomes" id="UP000294743"/>
    </source>
</evidence>
<evidence type="ECO:0000259" key="4">
    <source>
        <dbReference type="SMART" id="SM00861"/>
    </source>
</evidence>
<dbReference type="OrthoDB" id="8732661at2"/>
<evidence type="ECO:0000313" key="5">
    <source>
        <dbReference type="EMBL" id="TDW10204.1"/>
    </source>
</evidence>
<dbReference type="PANTHER" id="PTHR43825">
    <property type="entry name" value="PYRUVATE DEHYDROGENASE E1 COMPONENT"/>
    <property type="match status" value="1"/>
</dbReference>
<comment type="cofactor">
    <cofactor evidence="1">
        <name>thiamine diphosphate</name>
        <dbReference type="ChEBI" id="CHEBI:58937"/>
    </cofactor>
</comment>
<dbReference type="Proteomes" id="UP000294743">
    <property type="component" value="Unassembled WGS sequence"/>
</dbReference>
<comment type="similarity">
    <text evidence="2">Belongs to the transketolase family.</text>
</comment>
<dbReference type="CDD" id="cd07033">
    <property type="entry name" value="TPP_PYR_DXS_TK_like"/>
    <property type="match status" value="1"/>
</dbReference>
<proteinExistence type="inferred from homology"/>
<dbReference type="Gene3D" id="3.40.50.920">
    <property type="match status" value="1"/>
</dbReference>
<evidence type="ECO:0000256" key="3">
    <source>
        <dbReference type="ARBA" id="ARBA00023052"/>
    </source>
</evidence>
<dbReference type="SMART" id="SM00861">
    <property type="entry name" value="Transket_pyr"/>
    <property type="match status" value="1"/>
</dbReference>
<gene>
    <name evidence="5" type="ORF">EDD63_1573</name>
</gene>
<organism evidence="5 6">
    <name type="scientific">Breznakia blatticola</name>
    <dbReference type="NCBI Taxonomy" id="1754012"/>
    <lineage>
        <taxon>Bacteria</taxon>
        <taxon>Bacillati</taxon>
        <taxon>Bacillota</taxon>
        <taxon>Erysipelotrichia</taxon>
        <taxon>Erysipelotrichales</taxon>
        <taxon>Erysipelotrichaceae</taxon>
        <taxon>Breznakia</taxon>
    </lineage>
</organism>
<dbReference type="RefSeq" id="WP_134171284.1">
    <property type="nucleotide sequence ID" value="NZ_SODD01000057.1"/>
</dbReference>
<dbReference type="Pfam" id="PF02780">
    <property type="entry name" value="Transketolase_C"/>
    <property type="match status" value="1"/>
</dbReference>
<evidence type="ECO:0000256" key="2">
    <source>
        <dbReference type="ARBA" id="ARBA00007131"/>
    </source>
</evidence>
<dbReference type="InterPro" id="IPR051157">
    <property type="entry name" value="PDH/Transketolase"/>
</dbReference>
<comment type="caution">
    <text evidence="5">The sequence shown here is derived from an EMBL/GenBank/DDBJ whole genome shotgun (WGS) entry which is preliminary data.</text>
</comment>
<keyword evidence="3" id="KW-0786">Thiamine pyrophosphate</keyword>
<dbReference type="AlphaFoldDB" id="A0A4R7ZAB9"/>